<accession>A0A931MWT9</accession>
<dbReference type="AlphaFoldDB" id="A0A931MWT9"/>
<reference evidence="1 2" key="1">
    <citation type="journal article" date="2005" name="Int. J. Syst. Evol. Microbiol.">
        <title>Halobacillus yeomjeoni sp. nov., isolated from a marine solar saltern in Korea.</title>
        <authorList>
            <person name="Yoon J.H."/>
            <person name="Kang S.J."/>
            <person name="Lee C.H."/>
            <person name="Oh H.W."/>
            <person name="Oh T.K."/>
        </authorList>
    </citation>
    <scope>NUCLEOTIDE SEQUENCE [LARGE SCALE GENOMIC DNA]</scope>
    <source>
        <strain evidence="1 2">KCTC 3957</strain>
    </source>
</reference>
<organism evidence="1 2">
    <name type="scientific">Halobacillus yeomjeoni</name>
    <dbReference type="NCBI Taxonomy" id="311194"/>
    <lineage>
        <taxon>Bacteria</taxon>
        <taxon>Bacillati</taxon>
        <taxon>Bacillota</taxon>
        <taxon>Bacilli</taxon>
        <taxon>Bacillales</taxon>
        <taxon>Bacillaceae</taxon>
        <taxon>Halobacillus</taxon>
    </lineage>
</organism>
<sequence>MRKRFNLFIFTVMVLGIVISGSSHSSFDLQESLSEDSIENIYSVDRTEANDPGDSGIG</sequence>
<evidence type="ECO:0000313" key="1">
    <source>
        <dbReference type="EMBL" id="MBH0231599.1"/>
    </source>
</evidence>
<keyword evidence="2" id="KW-1185">Reference proteome</keyword>
<proteinExistence type="predicted"/>
<gene>
    <name evidence="1" type="ORF">H0267_15420</name>
</gene>
<name>A0A931MWT9_9BACI</name>
<evidence type="ECO:0000313" key="2">
    <source>
        <dbReference type="Proteomes" id="UP000614490"/>
    </source>
</evidence>
<dbReference type="Proteomes" id="UP000614490">
    <property type="component" value="Unassembled WGS sequence"/>
</dbReference>
<dbReference type="EMBL" id="JADZSC010000004">
    <property type="protein sequence ID" value="MBH0231599.1"/>
    <property type="molecule type" value="Genomic_DNA"/>
</dbReference>
<comment type="caution">
    <text evidence="1">The sequence shown here is derived from an EMBL/GenBank/DDBJ whole genome shotgun (WGS) entry which is preliminary data.</text>
</comment>
<dbReference type="RefSeq" id="WP_197318237.1">
    <property type="nucleotide sequence ID" value="NZ_JADZSC010000004.1"/>
</dbReference>
<protein>
    <submittedName>
        <fullName evidence="1">Uncharacterized protein</fullName>
    </submittedName>
</protein>